<sequence length="74" mass="8747">MTDMVNQPKHYEIFRGIEAKDVMEVVAESELVNHLSAWEIHCFMTMLKYRLRAGNKDSLEQDIAKAERYKDCLR</sequence>
<dbReference type="OrthoDB" id="10863at10239"/>
<keyword evidence="2" id="KW-1185">Reference proteome</keyword>
<accession>M4SQK7</accession>
<dbReference type="InterPro" id="IPR021739">
    <property type="entry name" value="SaV-like"/>
</dbReference>
<dbReference type="RefSeq" id="YP_007674268.1">
    <property type="nucleotide sequence ID" value="NC_020849.1"/>
</dbReference>
<evidence type="ECO:0000313" key="1">
    <source>
        <dbReference type="EMBL" id="AGH57590.1"/>
    </source>
</evidence>
<dbReference type="Pfam" id="PF11753">
    <property type="entry name" value="DUF3310"/>
    <property type="match status" value="1"/>
</dbReference>
<proteinExistence type="predicted"/>
<reference evidence="1 2" key="1">
    <citation type="submission" date="2010-11" db="EMBL/GenBank/DDBJ databases">
        <title>The Genome Sequence of Pseudoalteromonas phage pYD6-A.</title>
        <authorList>
            <consortium name="The Broad Institute Genome Sequencing Platform"/>
            <person name="Henn M.R."/>
            <person name="Wolf A."/>
            <person name="Jost G."/>
            <person name="Levin J."/>
            <person name="Malboeuf C."/>
            <person name="Casali M."/>
            <person name="Russ C."/>
            <person name="Lennon N."/>
            <person name="Chapman S.B."/>
            <person name="Erlich R."/>
            <person name="Young S.K."/>
            <person name="Yandava C."/>
            <person name="Zeng Q."/>
            <person name="Alvarado L."/>
            <person name="Anderson S."/>
            <person name="Berlin A."/>
            <person name="Chen Z."/>
            <person name="Freedman E."/>
            <person name="Gellesch M."/>
            <person name="Goldberg J."/>
            <person name="Green L."/>
            <person name="Griggs A."/>
            <person name="Gujja S."/>
            <person name="Heilman E.R."/>
            <person name="Heiman D."/>
            <person name="Hollinger A."/>
            <person name="Howarth C."/>
            <person name="Larson L."/>
            <person name="Mehta T."/>
            <person name="Pearson M."/>
            <person name="Roberts A."/>
            <person name="Ryan E."/>
            <person name="Saif S."/>
            <person name="Shea T."/>
            <person name="Shenoy N."/>
            <person name="Sisk P."/>
            <person name="Stolte C."/>
            <person name="Sykes S."/>
            <person name="White J."/>
            <person name="Haas B."/>
            <person name="Nusbaum C."/>
            <person name="Birren B."/>
        </authorList>
    </citation>
    <scope>NUCLEOTIDE SEQUENCE [LARGE SCALE GENOMIC DNA]</scope>
    <source>
        <strain evidence="2">pYD6-A</strain>
    </source>
</reference>
<evidence type="ECO:0000313" key="2">
    <source>
        <dbReference type="Proteomes" id="UP000204048"/>
    </source>
</evidence>
<organism evidence="1 2">
    <name type="scientific">Pseudoalteromonas phage pYD6-A</name>
    <dbReference type="NCBI Taxonomy" id="754052"/>
    <lineage>
        <taxon>Viruses</taxon>
        <taxon>Duplodnaviria</taxon>
        <taxon>Heunggongvirae</taxon>
        <taxon>Uroviricota</taxon>
        <taxon>Caudoviricetes</taxon>
        <taxon>Schitoviridae</taxon>
        <taxon>Fuhrmanvirinae</taxon>
        <taxon>Matsuvirus</taxon>
        <taxon>Matsuvirus pYD6A</taxon>
    </lineage>
</organism>
<gene>
    <name evidence="1" type="ORF">PYDG_00060</name>
</gene>
<dbReference type="EMBL" id="JF974296">
    <property type="protein sequence ID" value="AGH57590.1"/>
    <property type="molecule type" value="Genomic_DNA"/>
</dbReference>
<dbReference type="KEGG" id="vg:15010803"/>
<name>M4SQK7_9CAUD</name>
<dbReference type="Proteomes" id="UP000204048">
    <property type="component" value="Segment"/>
</dbReference>
<dbReference type="GeneID" id="15010803"/>
<protein>
    <submittedName>
        <fullName evidence="1">Uncharacterized protein</fullName>
    </submittedName>
</protein>